<dbReference type="PROSITE" id="PS00518">
    <property type="entry name" value="ZF_RING_1"/>
    <property type="match status" value="1"/>
</dbReference>
<dbReference type="GO" id="GO:0008270">
    <property type="term" value="F:zinc ion binding"/>
    <property type="evidence" value="ECO:0007669"/>
    <property type="project" value="UniProtKB-KW"/>
</dbReference>
<comment type="caution">
    <text evidence="13">The sequence shown here is derived from an EMBL/GenBank/DDBJ whole genome shotgun (WGS) entry which is preliminary data.</text>
</comment>
<feature type="domain" description="SPX" evidence="12">
    <location>
        <begin position="1"/>
        <end position="138"/>
    </location>
</feature>
<comment type="subcellular location">
    <subcellularLocation>
        <location evidence="1">Vacuole membrane</location>
        <topology evidence="1">Multi-pass membrane protein</topology>
    </subcellularLocation>
</comment>
<evidence type="ECO:0000256" key="10">
    <source>
        <dbReference type="SAM" id="MobiDB-lite"/>
    </source>
</evidence>
<dbReference type="GO" id="GO:0005774">
    <property type="term" value="C:vacuolar membrane"/>
    <property type="evidence" value="ECO:0007669"/>
    <property type="project" value="UniProtKB-SubCell"/>
</dbReference>
<feature type="region of interest" description="Disordered" evidence="10">
    <location>
        <begin position="419"/>
        <end position="439"/>
    </location>
</feature>
<dbReference type="InterPro" id="IPR017907">
    <property type="entry name" value="Znf_RING_CS"/>
</dbReference>
<keyword evidence="4" id="KW-0479">Metal-binding</keyword>
<dbReference type="CDD" id="cd14447">
    <property type="entry name" value="SPX"/>
    <property type="match status" value="1"/>
</dbReference>
<feature type="region of interest" description="Disordered" evidence="10">
    <location>
        <begin position="155"/>
        <end position="200"/>
    </location>
</feature>
<dbReference type="EMBL" id="LGRX02010710">
    <property type="protein sequence ID" value="KAK3269859.1"/>
    <property type="molecule type" value="Genomic_DNA"/>
</dbReference>
<keyword evidence="7" id="KW-1133">Transmembrane helix</keyword>
<evidence type="ECO:0000259" key="12">
    <source>
        <dbReference type="PROSITE" id="PS51382"/>
    </source>
</evidence>
<dbReference type="Gene3D" id="3.40.720.10">
    <property type="entry name" value="Alkaline Phosphatase, subunit A"/>
    <property type="match status" value="1"/>
</dbReference>
<evidence type="ECO:0000256" key="4">
    <source>
        <dbReference type="ARBA" id="ARBA00022723"/>
    </source>
</evidence>
<evidence type="ECO:0000256" key="1">
    <source>
        <dbReference type="ARBA" id="ARBA00004128"/>
    </source>
</evidence>
<dbReference type="PANTHER" id="PTHR46140">
    <property type="entry name" value="VACUOLAR TRANSPORTER CHAPERONE 1-RELATED"/>
    <property type="match status" value="1"/>
</dbReference>
<evidence type="ECO:0000256" key="7">
    <source>
        <dbReference type="ARBA" id="ARBA00022989"/>
    </source>
</evidence>
<dbReference type="InterPro" id="IPR004331">
    <property type="entry name" value="SPX_dom"/>
</dbReference>
<accession>A0AAE0G1M1</accession>
<protein>
    <recommendedName>
        <fullName evidence="15">SPX domain-containing protein</fullName>
    </recommendedName>
</protein>
<evidence type="ECO:0000313" key="14">
    <source>
        <dbReference type="Proteomes" id="UP001190700"/>
    </source>
</evidence>
<evidence type="ECO:0000256" key="5">
    <source>
        <dbReference type="ARBA" id="ARBA00022771"/>
    </source>
</evidence>
<dbReference type="InterPro" id="IPR001841">
    <property type="entry name" value="Znf_RING"/>
</dbReference>
<dbReference type="Gene3D" id="3.30.40.10">
    <property type="entry name" value="Zinc/RING finger domain, C3HC4 (zinc finger)"/>
    <property type="match status" value="1"/>
</dbReference>
<dbReference type="InterPro" id="IPR013083">
    <property type="entry name" value="Znf_RING/FYVE/PHD"/>
</dbReference>
<sequence>MKFGHRIVTEAHKPWAPHYISYKSLKRDLKRVQKEVKAGAYHGTAESAFTTALQAEMVKVSSHYLVVCAEIAVTLDRLEVRANSGNRLVQTRRELKTAVIPKLSSLRQFVVLNYTAVVKITKKWNKKMSFCGSRLDAMAQLLGHRVVLGFHIPAGRSPSSGRAPPPMRSWSAPLSDDLSQTDGTPQHSLTGRANLGSDGSKLTNHRLSSYGMKQSLTDYVSTVSGRDGGEWNSFQAALRVAGRGAHGDLVENRVGEAKFFTSKALSELCTRAELLAVRLAPEYAQSWLDFACAICLEVLKNPIVLSCTHRFCTCCITTVVAVSSSDGEASDARGPTDPPTDPLVHGMRFDCPVCRKTQVFDAGRTWVDTRLSEFVEAHFHDDADAESSSAPERQGSSSKHRRSRSCEASCSGLSVVGASPANSSLSSPTPEAAPATAPARTPKVLVAVIEGCRPDALLMADTPWLTSLMDGQEAAFAFRCNGGGRWPQHPRAAEGQRGEATTEEGANLRQWAELLSGMEAPPLSPSASSEEVDSSAIGAMGLTVFERLTAVRPELRSLLAVPHQSTAKLAKKAALNVRAQRGGTGEASTSSSPFEAIVASYDASDGGNVLAAKDARTAEATEDALLEGSEAVPDLVVLQLAQAWGAGAAHGFRLQSQEYRDSLREIDRHLGRIHNAMEARRTIAPSEDWLLLVTGTTVCQPAQGGTINDTNGQGKEGGPLGEPDCFWLISGRAVEPTEMEQVPSLTDVVPTILEHFGITPEAEWGLLGHSLHAMECSSLPKVELSRSLSVAAAEFRPQWA</sequence>
<dbReference type="InterPro" id="IPR017850">
    <property type="entry name" value="Alkaline_phosphatase_core_sf"/>
</dbReference>
<dbReference type="InterPro" id="IPR051572">
    <property type="entry name" value="VTC_Complex_Subunit"/>
</dbReference>
<evidence type="ECO:0000259" key="11">
    <source>
        <dbReference type="PROSITE" id="PS50089"/>
    </source>
</evidence>
<keyword evidence="5 9" id="KW-0863">Zinc-finger</keyword>
<evidence type="ECO:0000256" key="6">
    <source>
        <dbReference type="ARBA" id="ARBA00022833"/>
    </source>
</evidence>
<keyword evidence="3" id="KW-0812">Transmembrane</keyword>
<dbReference type="PANTHER" id="PTHR46140:SF1">
    <property type="entry name" value="VACUOLAR TRANSPORTER CHAPERONE COMPLEX SUBUNIT 4-RELATED"/>
    <property type="match status" value="1"/>
</dbReference>
<feature type="region of interest" description="Disordered" evidence="10">
    <location>
        <begin position="382"/>
        <end position="405"/>
    </location>
</feature>
<dbReference type="SUPFAM" id="SSF53649">
    <property type="entry name" value="Alkaline phosphatase-like"/>
    <property type="match status" value="1"/>
</dbReference>
<dbReference type="PROSITE" id="PS50089">
    <property type="entry name" value="ZF_RING_2"/>
    <property type="match status" value="1"/>
</dbReference>
<dbReference type="GO" id="GO:0006799">
    <property type="term" value="P:polyphosphate biosynthetic process"/>
    <property type="evidence" value="ECO:0007669"/>
    <property type="project" value="UniProtKB-ARBA"/>
</dbReference>
<dbReference type="SMART" id="SM00184">
    <property type="entry name" value="RING"/>
    <property type="match status" value="1"/>
</dbReference>
<keyword evidence="14" id="KW-1185">Reference proteome</keyword>
<evidence type="ECO:0000313" key="13">
    <source>
        <dbReference type="EMBL" id="KAK3269859.1"/>
    </source>
</evidence>
<proteinExistence type="predicted"/>
<gene>
    <name evidence="13" type="ORF">CYMTET_21718</name>
</gene>
<evidence type="ECO:0000256" key="2">
    <source>
        <dbReference type="ARBA" id="ARBA00022554"/>
    </source>
</evidence>
<feature type="domain" description="RING-type" evidence="11">
    <location>
        <begin position="292"/>
        <end position="355"/>
    </location>
</feature>
<name>A0AAE0G1M1_9CHLO</name>
<reference evidence="13 14" key="1">
    <citation type="journal article" date="2015" name="Genome Biol. Evol.">
        <title>Comparative Genomics of a Bacterivorous Green Alga Reveals Evolutionary Causalities and Consequences of Phago-Mixotrophic Mode of Nutrition.</title>
        <authorList>
            <person name="Burns J.A."/>
            <person name="Paasch A."/>
            <person name="Narechania A."/>
            <person name="Kim E."/>
        </authorList>
    </citation>
    <scope>NUCLEOTIDE SEQUENCE [LARGE SCALE GENOMIC DNA]</scope>
    <source>
        <strain evidence="13 14">PLY_AMNH</strain>
    </source>
</reference>
<dbReference type="PROSITE" id="PS51382">
    <property type="entry name" value="SPX"/>
    <property type="match status" value="1"/>
</dbReference>
<feature type="compositionally biased region" description="Polar residues" evidence="10">
    <location>
        <begin position="177"/>
        <end position="191"/>
    </location>
</feature>
<evidence type="ECO:0008006" key="15">
    <source>
        <dbReference type="Google" id="ProtNLM"/>
    </source>
</evidence>
<evidence type="ECO:0000256" key="9">
    <source>
        <dbReference type="PROSITE-ProRule" id="PRU00175"/>
    </source>
</evidence>
<feature type="compositionally biased region" description="Low complexity" evidence="10">
    <location>
        <begin position="428"/>
        <end position="439"/>
    </location>
</feature>
<evidence type="ECO:0000256" key="3">
    <source>
        <dbReference type="ARBA" id="ARBA00022692"/>
    </source>
</evidence>
<organism evidence="13 14">
    <name type="scientific">Cymbomonas tetramitiformis</name>
    <dbReference type="NCBI Taxonomy" id="36881"/>
    <lineage>
        <taxon>Eukaryota</taxon>
        <taxon>Viridiplantae</taxon>
        <taxon>Chlorophyta</taxon>
        <taxon>Pyramimonadophyceae</taxon>
        <taxon>Pyramimonadales</taxon>
        <taxon>Pyramimonadaceae</taxon>
        <taxon>Cymbomonas</taxon>
    </lineage>
</organism>
<keyword evidence="6" id="KW-0862">Zinc</keyword>
<dbReference type="Pfam" id="PF00097">
    <property type="entry name" value="zf-C3HC4"/>
    <property type="match status" value="1"/>
</dbReference>
<dbReference type="InterPro" id="IPR018957">
    <property type="entry name" value="Znf_C3HC4_RING-type"/>
</dbReference>
<keyword evidence="2" id="KW-0926">Vacuole</keyword>
<evidence type="ECO:0000256" key="8">
    <source>
        <dbReference type="ARBA" id="ARBA00023136"/>
    </source>
</evidence>
<dbReference type="Proteomes" id="UP001190700">
    <property type="component" value="Unassembled WGS sequence"/>
</dbReference>
<keyword evidence="8" id="KW-0472">Membrane</keyword>
<dbReference type="AlphaFoldDB" id="A0AAE0G1M1"/>
<feature type="compositionally biased region" description="Polar residues" evidence="10">
    <location>
        <begin position="386"/>
        <end position="397"/>
    </location>
</feature>
<dbReference type="SUPFAM" id="SSF57850">
    <property type="entry name" value="RING/U-box"/>
    <property type="match status" value="1"/>
</dbReference>